<organism evidence="1 2">
    <name type="scientific">Erwinia tracheiphila</name>
    <dbReference type="NCBI Taxonomy" id="65700"/>
    <lineage>
        <taxon>Bacteria</taxon>
        <taxon>Pseudomonadati</taxon>
        <taxon>Pseudomonadota</taxon>
        <taxon>Gammaproteobacteria</taxon>
        <taxon>Enterobacterales</taxon>
        <taxon>Erwiniaceae</taxon>
        <taxon>Erwinia</taxon>
    </lineage>
</organism>
<name>A0A0M2KG74_9GAMM</name>
<protein>
    <submittedName>
        <fullName evidence="1">Uncharacterized protein</fullName>
    </submittedName>
</protein>
<gene>
    <name evidence="1" type="ORF">SY86_13615</name>
</gene>
<dbReference type="PATRIC" id="fig|65700.7.peg.3430"/>
<proteinExistence type="predicted"/>
<dbReference type="EMBL" id="JXNU01000003">
    <property type="protein sequence ID" value="KKF36238.1"/>
    <property type="molecule type" value="Genomic_DNA"/>
</dbReference>
<evidence type="ECO:0000313" key="2">
    <source>
        <dbReference type="Proteomes" id="UP000033924"/>
    </source>
</evidence>
<reference evidence="1 2" key="1">
    <citation type="submission" date="2015-01" db="EMBL/GenBank/DDBJ databases">
        <title>Erwinia tracheiphila.</title>
        <authorList>
            <person name="Shapiro L.R."/>
        </authorList>
    </citation>
    <scope>NUCLEOTIDE SEQUENCE [LARGE SCALE GENOMIC DNA]</scope>
    <source>
        <strain evidence="1 2">BuffGH</strain>
    </source>
</reference>
<accession>A0A0M2KG74</accession>
<dbReference type="Proteomes" id="UP000033924">
    <property type="component" value="Unassembled WGS sequence"/>
</dbReference>
<evidence type="ECO:0000313" key="1">
    <source>
        <dbReference type="EMBL" id="KKF36238.1"/>
    </source>
</evidence>
<sequence length="112" mass="12307">MAGIETARLIYNAGTIYGVIYRYRPFREKAQAACGGFNVNIATFQDGDWKRGTILDLDLGEISTPPALGASVHGTEKRLYISLLNTAPDFSILAMAHMQRRTAGSLSNWGQR</sequence>
<keyword evidence="2" id="KW-1185">Reference proteome</keyword>
<comment type="caution">
    <text evidence="1">The sequence shown here is derived from an EMBL/GenBank/DDBJ whole genome shotgun (WGS) entry which is preliminary data.</text>
</comment>
<dbReference type="RefSeq" id="WP_016190823.1">
    <property type="nucleotide sequence ID" value="NZ_CP089932.1"/>
</dbReference>
<dbReference type="AlphaFoldDB" id="A0A0M2KG74"/>